<protein>
    <recommendedName>
        <fullName evidence="5">FAD-binding PCMH-type domain-containing protein</fullName>
    </recommendedName>
</protein>
<comment type="similarity">
    <text evidence="1">Belongs to the oxygen-dependent FAD-linked oxidoreductase family.</text>
</comment>
<sequence>MSTSDKTQPSRLAKATKGVQWNSWSIGAATVLAGLTAQTYFAPGPVHKSTPSIESCLNDVCAGRSDCVQFPSQKNEGEATWMAPFNLGRTVTPAAIVRPKDAQEVANIVRCAAKHGVKVQATAGGHGWGNYGLGGEDGAVSVDMEHFQYTQDASSNNIIVGGGTRLGQIDEHLGTSQRAIPHGMCFGIGIGGHATVGGIGPMSRMWGTTLDHVVEVEVVTANSTVVRASSEENSDLFFAMRGAGAGFGIVTEFVMSTHPAPSSVIHLSQSHLYSHPAEVADVLHTWQSVATDPALDNRFSTEMIFSPSGARISSTWVGSEAELEQSGILSRIQIADVSITTRQETWESSLAHLAAGEALHTASTPNKLYSKSLGLSSSDVLSRTEIASILGSLPAELMEKNWSIKFQAAGGAVAEVPVGSTSYAHRDKVMFYQSYAPDASKTTRNILGDFHRKLMNALPEATGTYPGFVDTELRDAQRSYWGSSLAALEDIKTHWDPKDIFHNPQSVSART</sequence>
<accession>A0A135SDP2</accession>
<proteinExistence type="inferred from homology"/>
<dbReference type="PANTHER" id="PTHR42973:SF17">
    <property type="entry name" value="OXIDASE, PUTATIVE (AFU_ORTHOLOGUE AFUA_6G14340)-RELATED"/>
    <property type="match status" value="1"/>
</dbReference>
<dbReference type="InterPro" id="IPR016169">
    <property type="entry name" value="FAD-bd_PCMH_sub2"/>
</dbReference>
<dbReference type="GO" id="GO:0016491">
    <property type="term" value="F:oxidoreductase activity"/>
    <property type="evidence" value="ECO:0007669"/>
    <property type="project" value="UniProtKB-KW"/>
</dbReference>
<dbReference type="PROSITE" id="PS51387">
    <property type="entry name" value="FAD_PCMH"/>
    <property type="match status" value="1"/>
</dbReference>
<feature type="domain" description="FAD-binding PCMH-type" evidence="5">
    <location>
        <begin position="89"/>
        <end position="260"/>
    </location>
</feature>
<dbReference type="InterPro" id="IPR050416">
    <property type="entry name" value="FAD-linked_Oxidoreductase"/>
</dbReference>
<gene>
    <name evidence="6" type="ORF">CSIM01_02361</name>
</gene>
<evidence type="ECO:0000313" key="7">
    <source>
        <dbReference type="Proteomes" id="UP000070328"/>
    </source>
</evidence>
<evidence type="ECO:0000256" key="1">
    <source>
        <dbReference type="ARBA" id="ARBA00005466"/>
    </source>
</evidence>
<dbReference type="Gene3D" id="3.40.462.20">
    <property type="match status" value="1"/>
</dbReference>
<dbReference type="Proteomes" id="UP000070328">
    <property type="component" value="Unassembled WGS sequence"/>
</dbReference>
<keyword evidence="7" id="KW-1185">Reference proteome</keyword>
<keyword evidence="4" id="KW-0560">Oxidoreductase</keyword>
<dbReference type="AlphaFoldDB" id="A0A135SDP2"/>
<evidence type="ECO:0000256" key="3">
    <source>
        <dbReference type="ARBA" id="ARBA00022827"/>
    </source>
</evidence>
<dbReference type="Pfam" id="PF01565">
    <property type="entry name" value="FAD_binding_4"/>
    <property type="match status" value="1"/>
</dbReference>
<reference evidence="6 7" key="1">
    <citation type="submission" date="2014-02" db="EMBL/GenBank/DDBJ databases">
        <title>The genome sequence of Colletotrichum simmondsii CBS122122.</title>
        <authorList>
            <person name="Baroncelli R."/>
            <person name="Thon M.R."/>
        </authorList>
    </citation>
    <scope>NUCLEOTIDE SEQUENCE [LARGE SCALE GENOMIC DNA]</scope>
    <source>
        <strain evidence="6 7">CBS122122</strain>
    </source>
</reference>
<dbReference type="GO" id="GO:0071949">
    <property type="term" value="F:FAD binding"/>
    <property type="evidence" value="ECO:0007669"/>
    <property type="project" value="InterPro"/>
</dbReference>
<dbReference type="InterPro" id="IPR036318">
    <property type="entry name" value="FAD-bd_PCMH-like_sf"/>
</dbReference>
<dbReference type="PROSITE" id="PS00862">
    <property type="entry name" value="OX2_COVAL_FAD"/>
    <property type="match status" value="1"/>
</dbReference>
<dbReference type="OrthoDB" id="415825at2759"/>
<comment type="caution">
    <text evidence="6">The sequence shown here is derived from an EMBL/GenBank/DDBJ whole genome shotgun (WGS) entry which is preliminary data.</text>
</comment>
<dbReference type="InterPro" id="IPR006094">
    <property type="entry name" value="Oxid_FAD_bind_N"/>
</dbReference>
<name>A0A135SDP2_9PEZI</name>
<dbReference type="InterPro" id="IPR006093">
    <property type="entry name" value="Oxy_OxRdtase_FAD_BS"/>
</dbReference>
<dbReference type="PANTHER" id="PTHR42973">
    <property type="entry name" value="BINDING OXIDOREDUCTASE, PUTATIVE (AFU_ORTHOLOGUE AFUA_1G17690)-RELATED"/>
    <property type="match status" value="1"/>
</dbReference>
<dbReference type="SUPFAM" id="SSF56176">
    <property type="entry name" value="FAD-binding/transporter-associated domain-like"/>
    <property type="match status" value="1"/>
</dbReference>
<organism evidence="6 7">
    <name type="scientific">Colletotrichum simmondsii</name>
    <dbReference type="NCBI Taxonomy" id="703756"/>
    <lineage>
        <taxon>Eukaryota</taxon>
        <taxon>Fungi</taxon>
        <taxon>Dikarya</taxon>
        <taxon>Ascomycota</taxon>
        <taxon>Pezizomycotina</taxon>
        <taxon>Sordariomycetes</taxon>
        <taxon>Hypocreomycetidae</taxon>
        <taxon>Glomerellales</taxon>
        <taxon>Glomerellaceae</taxon>
        <taxon>Colletotrichum</taxon>
        <taxon>Colletotrichum acutatum species complex</taxon>
    </lineage>
</organism>
<dbReference type="Gene3D" id="3.30.465.10">
    <property type="match status" value="1"/>
</dbReference>
<evidence type="ECO:0000256" key="2">
    <source>
        <dbReference type="ARBA" id="ARBA00022630"/>
    </source>
</evidence>
<keyword evidence="2" id="KW-0285">Flavoprotein</keyword>
<dbReference type="Pfam" id="PF08031">
    <property type="entry name" value="BBE"/>
    <property type="match status" value="1"/>
</dbReference>
<dbReference type="InterPro" id="IPR016166">
    <property type="entry name" value="FAD-bd_PCMH"/>
</dbReference>
<keyword evidence="3" id="KW-0274">FAD</keyword>
<evidence type="ECO:0000259" key="5">
    <source>
        <dbReference type="PROSITE" id="PS51387"/>
    </source>
</evidence>
<evidence type="ECO:0000256" key="4">
    <source>
        <dbReference type="ARBA" id="ARBA00023002"/>
    </source>
</evidence>
<dbReference type="InterPro" id="IPR012951">
    <property type="entry name" value="BBE"/>
</dbReference>
<evidence type="ECO:0000313" key="6">
    <source>
        <dbReference type="EMBL" id="KXH34026.1"/>
    </source>
</evidence>
<dbReference type="EMBL" id="JFBX01000594">
    <property type="protein sequence ID" value="KXH34026.1"/>
    <property type="molecule type" value="Genomic_DNA"/>
</dbReference>